<accession>A0ABV5T2X8</accession>
<dbReference type="EMBL" id="JBHMBE010000003">
    <property type="protein sequence ID" value="MFB9645654.1"/>
    <property type="molecule type" value="Genomic_DNA"/>
</dbReference>
<dbReference type="SMART" id="SM00418">
    <property type="entry name" value="HTH_ARSR"/>
    <property type="match status" value="1"/>
</dbReference>
<dbReference type="Gene3D" id="1.10.10.10">
    <property type="entry name" value="Winged helix-like DNA-binding domain superfamily/Winged helix DNA-binding domain"/>
    <property type="match status" value="1"/>
</dbReference>
<dbReference type="InterPro" id="IPR036390">
    <property type="entry name" value="WH_DNA-bd_sf"/>
</dbReference>
<dbReference type="NCBIfam" id="NF033788">
    <property type="entry name" value="HTH_metalloreg"/>
    <property type="match status" value="1"/>
</dbReference>
<dbReference type="InterPro" id="IPR001845">
    <property type="entry name" value="HTH_ArsR_DNA-bd_dom"/>
</dbReference>
<dbReference type="Proteomes" id="UP001589611">
    <property type="component" value="Unassembled WGS sequence"/>
</dbReference>
<protein>
    <submittedName>
        <fullName evidence="2">ArsR/SmtB family transcription factor</fullName>
    </submittedName>
</protein>
<dbReference type="PROSITE" id="PS50987">
    <property type="entry name" value="HTH_ARSR_2"/>
    <property type="match status" value="1"/>
</dbReference>
<dbReference type="PANTHER" id="PTHR38600">
    <property type="entry name" value="TRANSCRIPTIONAL REGULATORY PROTEIN"/>
    <property type="match status" value="1"/>
</dbReference>
<dbReference type="InterPro" id="IPR036388">
    <property type="entry name" value="WH-like_DNA-bd_sf"/>
</dbReference>
<sequence length="115" mass="12533">MTDAALDRAFAALSDPVRRAIVARLSRGPATLGELAEPFAITLQAVSRHISVLEDAGLVWRTREAQRRPVHLDAAALARLTSWIDRYRLDAEAAYARLDAVLAASGSDITHTNKE</sequence>
<feature type="domain" description="HTH arsR-type" evidence="1">
    <location>
        <begin position="1"/>
        <end position="92"/>
    </location>
</feature>
<dbReference type="CDD" id="cd00090">
    <property type="entry name" value="HTH_ARSR"/>
    <property type="match status" value="1"/>
</dbReference>
<dbReference type="PANTHER" id="PTHR38600:SF2">
    <property type="entry name" value="SLL0088 PROTEIN"/>
    <property type="match status" value="1"/>
</dbReference>
<dbReference type="SUPFAM" id="SSF46785">
    <property type="entry name" value="Winged helix' DNA-binding domain"/>
    <property type="match status" value="1"/>
</dbReference>
<keyword evidence="3" id="KW-1185">Reference proteome</keyword>
<dbReference type="InterPro" id="IPR011991">
    <property type="entry name" value="ArsR-like_HTH"/>
</dbReference>
<comment type="caution">
    <text evidence="2">The sequence shown here is derived from an EMBL/GenBank/DDBJ whole genome shotgun (WGS) entry which is preliminary data.</text>
</comment>
<reference evidence="2 3" key="1">
    <citation type="submission" date="2024-09" db="EMBL/GenBank/DDBJ databases">
        <authorList>
            <person name="Sun Q."/>
            <person name="Mori K."/>
        </authorList>
    </citation>
    <scope>NUCLEOTIDE SEQUENCE [LARGE SCALE GENOMIC DNA]</scope>
    <source>
        <strain evidence="2 3">JCM 1342</strain>
    </source>
</reference>
<gene>
    <name evidence="2" type="ORF">ACFFPJ_07575</name>
</gene>
<evidence type="ECO:0000313" key="3">
    <source>
        <dbReference type="Proteomes" id="UP001589611"/>
    </source>
</evidence>
<organism evidence="2 3">
    <name type="scientific">Microbacterium terregens</name>
    <dbReference type="NCBI Taxonomy" id="69363"/>
    <lineage>
        <taxon>Bacteria</taxon>
        <taxon>Bacillati</taxon>
        <taxon>Actinomycetota</taxon>
        <taxon>Actinomycetes</taxon>
        <taxon>Micrococcales</taxon>
        <taxon>Microbacteriaceae</taxon>
        <taxon>Microbacterium</taxon>
    </lineage>
</organism>
<dbReference type="PRINTS" id="PR00778">
    <property type="entry name" value="HTHARSR"/>
</dbReference>
<evidence type="ECO:0000259" key="1">
    <source>
        <dbReference type="PROSITE" id="PS50987"/>
    </source>
</evidence>
<proteinExistence type="predicted"/>
<evidence type="ECO:0000313" key="2">
    <source>
        <dbReference type="EMBL" id="MFB9645654.1"/>
    </source>
</evidence>
<dbReference type="RefSeq" id="WP_344712089.1">
    <property type="nucleotide sequence ID" value="NZ_BAAAWH010000001.1"/>
</dbReference>
<dbReference type="Pfam" id="PF12840">
    <property type="entry name" value="HTH_20"/>
    <property type="match status" value="1"/>
</dbReference>
<name>A0ABV5T2X8_9MICO</name>